<dbReference type="AlphaFoldDB" id="A0A7X4GJB4"/>
<feature type="transmembrane region" description="Helical" evidence="1">
    <location>
        <begin position="173"/>
        <end position="192"/>
    </location>
</feature>
<evidence type="ECO:0000313" key="3">
    <source>
        <dbReference type="Proteomes" id="UP000465810"/>
    </source>
</evidence>
<feature type="transmembrane region" description="Helical" evidence="1">
    <location>
        <begin position="38"/>
        <end position="57"/>
    </location>
</feature>
<keyword evidence="1" id="KW-0812">Transmembrane</keyword>
<feature type="transmembrane region" description="Helical" evidence="1">
    <location>
        <begin position="12"/>
        <end position="32"/>
    </location>
</feature>
<proteinExistence type="predicted"/>
<feature type="transmembrane region" description="Helical" evidence="1">
    <location>
        <begin position="105"/>
        <end position="128"/>
    </location>
</feature>
<dbReference type="Proteomes" id="UP000465810">
    <property type="component" value="Unassembled WGS sequence"/>
</dbReference>
<evidence type="ECO:0000256" key="1">
    <source>
        <dbReference type="SAM" id="Phobius"/>
    </source>
</evidence>
<keyword evidence="1" id="KW-0472">Membrane</keyword>
<reference evidence="2 3" key="1">
    <citation type="submission" date="2019-12" db="EMBL/GenBank/DDBJ databases">
        <authorList>
            <person name="Feng G."/>
            <person name="Zhu H."/>
        </authorList>
    </citation>
    <scope>NUCLEOTIDE SEQUENCE [LARGE SCALE GENOMIC DNA]</scope>
    <source>
        <strain evidence="2 3">FGD1</strain>
    </source>
</reference>
<name>A0A7X4GJB4_9SPHN</name>
<organism evidence="2 3">
    <name type="scientific">Novosphingobium silvae</name>
    <dbReference type="NCBI Taxonomy" id="2692619"/>
    <lineage>
        <taxon>Bacteria</taxon>
        <taxon>Pseudomonadati</taxon>
        <taxon>Pseudomonadota</taxon>
        <taxon>Alphaproteobacteria</taxon>
        <taxon>Sphingomonadales</taxon>
        <taxon>Sphingomonadaceae</taxon>
        <taxon>Novosphingobium</taxon>
    </lineage>
</organism>
<comment type="caution">
    <text evidence="2">The sequence shown here is derived from an EMBL/GenBank/DDBJ whole genome shotgun (WGS) entry which is preliminary data.</text>
</comment>
<keyword evidence="1" id="KW-1133">Transmembrane helix</keyword>
<dbReference type="EMBL" id="WVTD01000018">
    <property type="protein sequence ID" value="MYL99690.1"/>
    <property type="molecule type" value="Genomic_DNA"/>
</dbReference>
<keyword evidence="3" id="KW-1185">Reference proteome</keyword>
<feature type="transmembrane region" description="Helical" evidence="1">
    <location>
        <begin position="140"/>
        <end position="161"/>
    </location>
</feature>
<evidence type="ECO:0000313" key="2">
    <source>
        <dbReference type="EMBL" id="MYL99690.1"/>
    </source>
</evidence>
<sequence>MNSQATASRSAWLWGAAFLLGMFGTGFAARWFDLPPVPSMLVMFPPLLLAVPFMRATERAQAASGALSPATRRYNRRGMVWTFSYVLLLAVAVIGAKSLQAQGPLLWVLAVLPALPILYLVWTMARYLIEEQDEYLRMKVVNASLMATGLLLALATVWGFLETFGLVPHVPGWAALPVWAIGLGLGTAINRWRDR</sequence>
<protein>
    <submittedName>
        <fullName evidence="2">Uncharacterized protein</fullName>
    </submittedName>
</protein>
<feature type="transmembrane region" description="Helical" evidence="1">
    <location>
        <begin position="78"/>
        <end position="99"/>
    </location>
</feature>
<accession>A0A7X4GJB4</accession>
<gene>
    <name evidence="2" type="ORF">GR702_18175</name>
</gene>